<dbReference type="SUPFAM" id="SSF47413">
    <property type="entry name" value="lambda repressor-like DNA-binding domains"/>
    <property type="match status" value="1"/>
</dbReference>
<dbReference type="Pfam" id="PF01381">
    <property type="entry name" value="HTH_3"/>
    <property type="match status" value="1"/>
</dbReference>
<dbReference type="OrthoDB" id="7011085at2"/>
<dbReference type="InterPro" id="IPR001387">
    <property type="entry name" value="Cro/C1-type_HTH"/>
</dbReference>
<evidence type="ECO:0000259" key="1">
    <source>
        <dbReference type="PROSITE" id="PS50943"/>
    </source>
</evidence>
<protein>
    <submittedName>
        <fullName evidence="2">Helix-turn-helix transcriptional regulator</fullName>
    </submittedName>
</protein>
<dbReference type="AlphaFoldDB" id="A0A5C7EIM2"/>
<dbReference type="Gene3D" id="1.10.260.40">
    <property type="entry name" value="lambda repressor-like DNA-binding domains"/>
    <property type="match status" value="1"/>
</dbReference>
<organism evidence="2 3">
    <name type="scientific">Pelomicrobium methylotrophicum</name>
    <dbReference type="NCBI Taxonomy" id="2602750"/>
    <lineage>
        <taxon>Bacteria</taxon>
        <taxon>Pseudomonadati</taxon>
        <taxon>Pseudomonadota</taxon>
        <taxon>Hydrogenophilia</taxon>
        <taxon>Hydrogenophilia incertae sedis</taxon>
        <taxon>Pelomicrobium</taxon>
    </lineage>
</organism>
<dbReference type="InterPro" id="IPR010982">
    <property type="entry name" value="Lambda_DNA-bd_dom_sf"/>
</dbReference>
<dbReference type="GO" id="GO:0003677">
    <property type="term" value="F:DNA binding"/>
    <property type="evidence" value="ECO:0007669"/>
    <property type="project" value="InterPro"/>
</dbReference>
<dbReference type="Proteomes" id="UP000321201">
    <property type="component" value="Unassembled WGS sequence"/>
</dbReference>
<evidence type="ECO:0000313" key="2">
    <source>
        <dbReference type="EMBL" id="TXF11899.1"/>
    </source>
</evidence>
<keyword evidence="3" id="KW-1185">Reference proteome</keyword>
<name>A0A5C7EIM2_9PROT</name>
<gene>
    <name evidence="2" type="ORF">FR698_07790</name>
</gene>
<dbReference type="InParanoid" id="A0A5C7EIM2"/>
<comment type="caution">
    <text evidence="2">The sequence shown here is derived from an EMBL/GenBank/DDBJ whole genome shotgun (WGS) entry which is preliminary data.</text>
</comment>
<proteinExistence type="predicted"/>
<reference evidence="2 3" key="1">
    <citation type="submission" date="2019-08" db="EMBL/GenBank/DDBJ databases">
        <title>Pelomicrobium methylotrophicum gen. nov., sp. nov. a moderately thermophilic, facultatively anaerobic, lithoautotrophic and methylotrophic bacterium isolated from a terrestrial mud volcano.</title>
        <authorList>
            <person name="Slobodkina G.B."/>
            <person name="Merkel A.Y."/>
            <person name="Slobodkin A.I."/>
        </authorList>
    </citation>
    <scope>NUCLEOTIDE SEQUENCE [LARGE SCALE GENOMIC DNA]</scope>
    <source>
        <strain evidence="2 3">SM250</strain>
    </source>
</reference>
<evidence type="ECO:0000313" key="3">
    <source>
        <dbReference type="Proteomes" id="UP000321201"/>
    </source>
</evidence>
<sequence length="131" mass="14609">MRCETIGARLKEERERLGLSQTAFAEGCGLKKLAQINYEKGERMPDAEYLLRASQLGADVLYILTGRRERPASELTDRARLQAAIEVIEEVLGERRLPPDKKAEAILLAYDLLAEPATTSAKVVELLRKVA</sequence>
<dbReference type="PROSITE" id="PS50943">
    <property type="entry name" value="HTH_CROC1"/>
    <property type="match status" value="1"/>
</dbReference>
<dbReference type="CDD" id="cd00093">
    <property type="entry name" value="HTH_XRE"/>
    <property type="match status" value="1"/>
</dbReference>
<accession>A0A5C7EIM2</accession>
<feature type="domain" description="HTH cro/C1-type" evidence="1">
    <location>
        <begin position="10"/>
        <end position="63"/>
    </location>
</feature>
<dbReference type="EMBL" id="VPFL01000009">
    <property type="protein sequence ID" value="TXF11899.1"/>
    <property type="molecule type" value="Genomic_DNA"/>
</dbReference>
<dbReference type="SMART" id="SM00530">
    <property type="entry name" value="HTH_XRE"/>
    <property type="match status" value="1"/>
</dbReference>